<sequence>MVKSRKEISLEQSNVQNSEREENYFGDSSSLCSEEASNYPEEEEFVSSLRTTFERRRRNGSKKYHIARKSKLSKKKGKTNKLHKKMRILQQLIPNSSNVDNACVLDEAIEYIKNLQYQLQFILSANAFIAGMYASRMQANMMAHQLYASSIVQNDTFSSCLPSLVGSTNQMPPSRTFTQHPSLIMSNSNVSFSPYGSLMMPFQST</sequence>
<organism evidence="8 9">
    <name type="scientific">Lithospermum erythrorhizon</name>
    <name type="common">Purple gromwell</name>
    <name type="synonym">Lithospermum officinale var. erythrorhizon</name>
    <dbReference type="NCBI Taxonomy" id="34254"/>
    <lineage>
        <taxon>Eukaryota</taxon>
        <taxon>Viridiplantae</taxon>
        <taxon>Streptophyta</taxon>
        <taxon>Embryophyta</taxon>
        <taxon>Tracheophyta</taxon>
        <taxon>Spermatophyta</taxon>
        <taxon>Magnoliopsida</taxon>
        <taxon>eudicotyledons</taxon>
        <taxon>Gunneridae</taxon>
        <taxon>Pentapetalae</taxon>
        <taxon>asterids</taxon>
        <taxon>lamiids</taxon>
        <taxon>Boraginales</taxon>
        <taxon>Boraginaceae</taxon>
        <taxon>Boraginoideae</taxon>
        <taxon>Lithospermeae</taxon>
        <taxon>Lithospermum</taxon>
    </lineage>
</organism>
<name>A0AAV3RZD7_LITER</name>
<protein>
    <recommendedName>
        <fullName evidence="7">BHLH domain-containing protein</fullName>
    </recommendedName>
</protein>
<dbReference type="PANTHER" id="PTHR45855">
    <property type="entry name" value="TRANSCRIPTION FACTOR PIF1-RELATED"/>
    <property type="match status" value="1"/>
</dbReference>
<dbReference type="AlphaFoldDB" id="A0AAV3RZD7"/>
<feature type="domain" description="BHLH" evidence="7">
    <location>
        <begin position="66"/>
        <end position="115"/>
    </location>
</feature>
<feature type="region of interest" description="Disordered" evidence="6">
    <location>
        <begin position="1"/>
        <end position="32"/>
    </location>
</feature>
<evidence type="ECO:0000256" key="3">
    <source>
        <dbReference type="ARBA" id="ARBA00023125"/>
    </source>
</evidence>
<dbReference type="PROSITE" id="PS50888">
    <property type="entry name" value="BHLH"/>
    <property type="match status" value="1"/>
</dbReference>
<evidence type="ECO:0000256" key="4">
    <source>
        <dbReference type="ARBA" id="ARBA00023163"/>
    </source>
</evidence>
<keyword evidence="3" id="KW-0238">DNA-binding</keyword>
<gene>
    <name evidence="8" type="ORF">LIER_33082</name>
</gene>
<keyword evidence="5" id="KW-0539">Nucleus</keyword>
<dbReference type="GO" id="GO:0046983">
    <property type="term" value="F:protein dimerization activity"/>
    <property type="evidence" value="ECO:0007669"/>
    <property type="project" value="InterPro"/>
</dbReference>
<comment type="caution">
    <text evidence="8">The sequence shown here is derived from an EMBL/GenBank/DDBJ whole genome shotgun (WGS) entry which is preliminary data.</text>
</comment>
<dbReference type="InterPro" id="IPR036638">
    <property type="entry name" value="HLH_DNA-bd_sf"/>
</dbReference>
<evidence type="ECO:0000256" key="2">
    <source>
        <dbReference type="ARBA" id="ARBA00023015"/>
    </source>
</evidence>
<dbReference type="PANTHER" id="PTHR45855:SF6">
    <property type="entry name" value="TRANSCRIPTION FACTOR ALC"/>
    <property type="match status" value="1"/>
</dbReference>
<comment type="subcellular location">
    <subcellularLocation>
        <location evidence="1">Nucleus</location>
    </subcellularLocation>
</comment>
<accession>A0AAV3RZD7</accession>
<evidence type="ECO:0000259" key="7">
    <source>
        <dbReference type="PROSITE" id="PS50888"/>
    </source>
</evidence>
<keyword evidence="2" id="KW-0805">Transcription regulation</keyword>
<evidence type="ECO:0000256" key="5">
    <source>
        <dbReference type="ARBA" id="ARBA00023242"/>
    </source>
</evidence>
<dbReference type="Proteomes" id="UP001454036">
    <property type="component" value="Unassembled WGS sequence"/>
</dbReference>
<dbReference type="Gene3D" id="4.10.280.10">
    <property type="entry name" value="Helix-loop-helix DNA-binding domain"/>
    <property type="match status" value="1"/>
</dbReference>
<evidence type="ECO:0000313" key="8">
    <source>
        <dbReference type="EMBL" id="GAA0185794.1"/>
    </source>
</evidence>
<dbReference type="EMBL" id="BAABME010013079">
    <property type="protein sequence ID" value="GAA0185794.1"/>
    <property type="molecule type" value="Genomic_DNA"/>
</dbReference>
<reference evidence="8 9" key="1">
    <citation type="submission" date="2024-01" db="EMBL/GenBank/DDBJ databases">
        <title>The complete chloroplast genome sequence of Lithospermum erythrorhizon: insights into the phylogenetic relationship among Boraginaceae species and the maternal lineages of purple gromwells.</title>
        <authorList>
            <person name="Okada T."/>
            <person name="Watanabe K."/>
        </authorList>
    </citation>
    <scope>NUCLEOTIDE SEQUENCE [LARGE SCALE GENOMIC DNA]</scope>
</reference>
<dbReference type="GO" id="GO:0005634">
    <property type="term" value="C:nucleus"/>
    <property type="evidence" value="ECO:0007669"/>
    <property type="project" value="UniProtKB-SubCell"/>
</dbReference>
<keyword evidence="4" id="KW-0804">Transcription</keyword>
<dbReference type="SUPFAM" id="SSF47459">
    <property type="entry name" value="HLH, helix-loop-helix DNA-binding domain"/>
    <property type="match status" value="1"/>
</dbReference>
<keyword evidence="9" id="KW-1185">Reference proteome</keyword>
<evidence type="ECO:0000256" key="1">
    <source>
        <dbReference type="ARBA" id="ARBA00004123"/>
    </source>
</evidence>
<dbReference type="InterPro" id="IPR011598">
    <property type="entry name" value="bHLH_dom"/>
</dbReference>
<dbReference type="GO" id="GO:0003677">
    <property type="term" value="F:DNA binding"/>
    <property type="evidence" value="ECO:0007669"/>
    <property type="project" value="UniProtKB-KW"/>
</dbReference>
<evidence type="ECO:0000256" key="6">
    <source>
        <dbReference type="SAM" id="MobiDB-lite"/>
    </source>
</evidence>
<dbReference type="InterPro" id="IPR031066">
    <property type="entry name" value="bHLH_ALC-like_plant"/>
</dbReference>
<evidence type="ECO:0000313" key="9">
    <source>
        <dbReference type="Proteomes" id="UP001454036"/>
    </source>
</evidence>
<proteinExistence type="predicted"/>